<protein>
    <recommendedName>
        <fullName evidence="3">PilZ domain-containing protein</fullName>
    </recommendedName>
</protein>
<dbReference type="Proteomes" id="UP000295531">
    <property type="component" value="Unassembled WGS sequence"/>
</dbReference>
<organism evidence="1 2">
    <name type="scientific">Idiomarina aquatica</name>
    <dbReference type="NCBI Taxonomy" id="1327752"/>
    <lineage>
        <taxon>Bacteria</taxon>
        <taxon>Pseudomonadati</taxon>
        <taxon>Pseudomonadota</taxon>
        <taxon>Gammaproteobacteria</taxon>
        <taxon>Alteromonadales</taxon>
        <taxon>Idiomarinaceae</taxon>
        <taxon>Idiomarina</taxon>
    </lineage>
</organism>
<evidence type="ECO:0000313" key="1">
    <source>
        <dbReference type="EMBL" id="TDP40771.1"/>
    </source>
</evidence>
<gene>
    <name evidence="1" type="ORF">DEU29_101322</name>
</gene>
<dbReference type="OrthoDB" id="6241265at2"/>
<dbReference type="AlphaFoldDB" id="A0A4R6PRM2"/>
<comment type="caution">
    <text evidence="1">The sequence shown here is derived from an EMBL/GenBank/DDBJ whole genome shotgun (WGS) entry which is preliminary data.</text>
</comment>
<dbReference type="EMBL" id="SNXI01000001">
    <property type="protein sequence ID" value="TDP40771.1"/>
    <property type="molecule type" value="Genomic_DNA"/>
</dbReference>
<evidence type="ECO:0008006" key="3">
    <source>
        <dbReference type="Google" id="ProtNLM"/>
    </source>
</evidence>
<sequence length="116" mass="12962">MASIPQLSHRFNDALELAQSTLARFEQLLIFVPLPATVDIPPLHSTIHIDINLPDSGEYNPNITASVTCMLRQPGGSCWIGLAIVDDQDTDIEQRIRRLTHTLSHEYGRLIAKIYA</sequence>
<reference evidence="1 2" key="1">
    <citation type="submission" date="2019-03" db="EMBL/GenBank/DDBJ databases">
        <title>Freshwater and sediment microbial communities from various areas in North America, analyzing microbe dynamics in response to fracking.</title>
        <authorList>
            <person name="Lamendella R."/>
        </authorList>
    </citation>
    <scope>NUCLEOTIDE SEQUENCE [LARGE SCALE GENOMIC DNA]</scope>
    <source>
        <strain evidence="1 2">18_TX</strain>
    </source>
</reference>
<evidence type="ECO:0000313" key="2">
    <source>
        <dbReference type="Proteomes" id="UP000295531"/>
    </source>
</evidence>
<dbReference type="RefSeq" id="WP_133538476.1">
    <property type="nucleotide sequence ID" value="NZ_SNXI01000001.1"/>
</dbReference>
<keyword evidence="2" id="KW-1185">Reference proteome</keyword>
<name>A0A4R6PRM2_9GAMM</name>
<accession>A0A4R6PRM2</accession>
<proteinExistence type="predicted"/>